<gene>
    <name evidence="3" type="ORF">GCM10007895_16380</name>
</gene>
<evidence type="ECO:0000313" key="4">
    <source>
        <dbReference type="Proteomes" id="UP001161422"/>
    </source>
</evidence>
<dbReference type="Gene3D" id="3.60.110.10">
    <property type="entry name" value="Carbon-nitrogen hydrolase"/>
    <property type="match status" value="2"/>
</dbReference>
<accession>A0AA37RX70</accession>
<dbReference type="PANTHER" id="PTHR43674:SF2">
    <property type="entry name" value="BETA-UREIDOPROPIONASE"/>
    <property type="match status" value="1"/>
</dbReference>
<dbReference type="InterPro" id="IPR003010">
    <property type="entry name" value="C-N_Hydrolase"/>
</dbReference>
<dbReference type="InterPro" id="IPR036526">
    <property type="entry name" value="C-N_Hydrolase_sf"/>
</dbReference>
<reference evidence="3" key="1">
    <citation type="journal article" date="2014" name="Int. J. Syst. Evol. Microbiol.">
        <title>Complete genome sequence of Corynebacterium casei LMG S-19264T (=DSM 44701T), isolated from a smear-ripened cheese.</title>
        <authorList>
            <consortium name="US DOE Joint Genome Institute (JGI-PGF)"/>
            <person name="Walter F."/>
            <person name="Albersmeier A."/>
            <person name="Kalinowski J."/>
            <person name="Ruckert C."/>
        </authorList>
    </citation>
    <scope>NUCLEOTIDE SEQUENCE</scope>
    <source>
        <strain evidence="3">NBRC 101628</strain>
    </source>
</reference>
<dbReference type="PANTHER" id="PTHR43674">
    <property type="entry name" value="NITRILASE C965.09-RELATED"/>
    <property type="match status" value="1"/>
</dbReference>
<evidence type="ECO:0000259" key="2">
    <source>
        <dbReference type="PROSITE" id="PS50263"/>
    </source>
</evidence>
<dbReference type="EMBL" id="BSNC01000004">
    <property type="protein sequence ID" value="GLP96332.1"/>
    <property type="molecule type" value="Genomic_DNA"/>
</dbReference>
<name>A0AA37RX70_9GAMM</name>
<dbReference type="AlphaFoldDB" id="A0AA37RX70"/>
<organism evidence="3 4">
    <name type="scientific">Paraferrimonas sedimenticola</name>
    <dbReference type="NCBI Taxonomy" id="375674"/>
    <lineage>
        <taxon>Bacteria</taxon>
        <taxon>Pseudomonadati</taxon>
        <taxon>Pseudomonadota</taxon>
        <taxon>Gammaproteobacteria</taxon>
        <taxon>Alteromonadales</taxon>
        <taxon>Ferrimonadaceae</taxon>
        <taxon>Paraferrimonas</taxon>
    </lineage>
</organism>
<feature type="domain" description="CN hydrolase" evidence="2">
    <location>
        <begin position="2"/>
        <end position="258"/>
    </location>
</feature>
<keyword evidence="4" id="KW-1185">Reference proteome</keyword>
<dbReference type="SUPFAM" id="SSF56317">
    <property type="entry name" value="Carbon-nitrogen hydrolase"/>
    <property type="match status" value="2"/>
</dbReference>
<dbReference type="GO" id="GO:0016811">
    <property type="term" value="F:hydrolase activity, acting on carbon-nitrogen (but not peptide) bonds, in linear amides"/>
    <property type="evidence" value="ECO:0007669"/>
    <property type="project" value="UniProtKB-ARBA"/>
</dbReference>
<protein>
    <recommendedName>
        <fullName evidence="2">CN hydrolase domain-containing protein</fullName>
    </recommendedName>
</protein>
<keyword evidence="1" id="KW-0378">Hydrolase</keyword>
<dbReference type="Proteomes" id="UP001161422">
    <property type="component" value="Unassembled WGS sequence"/>
</dbReference>
<dbReference type="Pfam" id="PF00795">
    <property type="entry name" value="CN_hydrolase"/>
    <property type="match status" value="1"/>
</dbReference>
<sequence>MTRVAVLQFATTLDVAENLETCCRMIDQAAEVNPDVMVLPEFCNALSWYESQQQAFELAVSLDGEFVKTLASKAAQHKTYLVVNVTVRRHPLMVEQISVTSLLFDRRGRLVHQADKQTLMGHENFFFQRAKQRAGVYSSDTGRLGIFACRDGVTFETARGLAIDGAQLFCDSLNSFALDEARLHVPSRAVENGVFMAAANKVGPLIPEDQLAQVAEQTGIPERFLMGAGQSQIVSPSGEVLAMAPYNQEAFVWADVDLSEVAANTRPDGSKLLQLRRPELYTELSVNPAQQEYQSSARPVIAAMLAPVGYPQQRMQTVLENIVDEAFDVMVLAEGCFDDANYSLTDLVGTLKQALADSAKYVCFSFKQASGIRAILVGSEGVVASQGLLHPSQRYGDAELAGDIGVHQLPFGKVALFCGDDGHIPESVKVAALKGAQLILYPFSLQQAWENQLALPSRSAENRVAIVASSYHKVRMGGLICSLETDFTLLTPWSDRQFDGHINQPPMVLQGADGEITQCKIPLQAANNKLMSADTDLLADRPFHLCERLIAQRVSA</sequence>
<dbReference type="PROSITE" id="PS50263">
    <property type="entry name" value="CN_HYDROLASE"/>
    <property type="match status" value="1"/>
</dbReference>
<dbReference type="CDD" id="cd07197">
    <property type="entry name" value="nitrilase"/>
    <property type="match status" value="1"/>
</dbReference>
<evidence type="ECO:0000256" key="1">
    <source>
        <dbReference type="ARBA" id="ARBA00022801"/>
    </source>
</evidence>
<comment type="caution">
    <text evidence="3">The sequence shown here is derived from an EMBL/GenBank/DDBJ whole genome shotgun (WGS) entry which is preliminary data.</text>
</comment>
<dbReference type="InterPro" id="IPR050345">
    <property type="entry name" value="Aliph_Amidase/BUP"/>
</dbReference>
<proteinExistence type="predicted"/>
<reference evidence="3" key="2">
    <citation type="submission" date="2023-01" db="EMBL/GenBank/DDBJ databases">
        <title>Draft genome sequence of Paraferrimonas sedimenticola strain NBRC 101628.</title>
        <authorList>
            <person name="Sun Q."/>
            <person name="Mori K."/>
        </authorList>
    </citation>
    <scope>NUCLEOTIDE SEQUENCE</scope>
    <source>
        <strain evidence="3">NBRC 101628</strain>
    </source>
</reference>
<dbReference type="RefSeq" id="WP_095505231.1">
    <property type="nucleotide sequence ID" value="NZ_BSNC01000004.1"/>
</dbReference>
<evidence type="ECO:0000313" key="3">
    <source>
        <dbReference type="EMBL" id="GLP96332.1"/>
    </source>
</evidence>